<dbReference type="AlphaFoldDB" id="A0A7J7P496"/>
<name>A0A7J7P496_9MAGN</name>
<comment type="caution">
    <text evidence="1">The sequence shown here is derived from an EMBL/GenBank/DDBJ whole genome shotgun (WGS) entry which is preliminary data.</text>
</comment>
<dbReference type="Proteomes" id="UP000541444">
    <property type="component" value="Unassembled WGS sequence"/>
</dbReference>
<accession>A0A7J7P496</accession>
<reference evidence="1 2" key="1">
    <citation type="journal article" date="2020" name="IScience">
        <title>Genome Sequencing of the Endangered Kingdonia uniflora (Circaeasteraceae, Ranunculales) Reveals Potential Mechanisms of Evolutionary Specialization.</title>
        <authorList>
            <person name="Sun Y."/>
            <person name="Deng T."/>
            <person name="Zhang A."/>
            <person name="Moore M.J."/>
            <person name="Landis J.B."/>
            <person name="Lin N."/>
            <person name="Zhang H."/>
            <person name="Zhang X."/>
            <person name="Huang J."/>
            <person name="Zhang X."/>
            <person name="Sun H."/>
            <person name="Wang H."/>
        </authorList>
    </citation>
    <scope>NUCLEOTIDE SEQUENCE [LARGE SCALE GENOMIC DNA]</scope>
    <source>
        <strain evidence="1">TB1705</strain>
        <tissue evidence="1">Leaf</tissue>
    </source>
</reference>
<evidence type="ECO:0000313" key="1">
    <source>
        <dbReference type="EMBL" id="KAF6174269.1"/>
    </source>
</evidence>
<keyword evidence="2" id="KW-1185">Reference proteome</keyword>
<dbReference type="OrthoDB" id="4062651at2759"/>
<organism evidence="1 2">
    <name type="scientific">Kingdonia uniflora</name>
    <dbReference type="NCBI Taxonomy" id="39325"/>
    <lineage>
        <taxon>Eukaryota</taxon>
        <taxon>Viridiplantae</taxon>
        <taxon>Streptophyta</taxon>
        <taxon>Embryophyta</taxon>
        <taxon>Tracheophyta</taxon>
        <taxon>Spermatophyta</taxon>
        <taxon>Magnoliopsida</taxon>
        <taxon>Ranunculales</taxon>
        <taxon>Circaeasteraceae</taxon>
        <taxon>Kingdonia</taxon>
    </lineage>
</organism>
<feature type="non-terminal residue" evidence="1">
    <location>
        <position position="1"/>
    </location>
</feature>
<proteinExistence type="predicted"/>
<protein>
    <submittedName>
        <fullName evidence="1">Uncharacterized protein</fullName>
    </submittedName>
</protein>
<dbReference type="EMBL" id="JACGCM010000287">
    <property type="protein sequence ID" value="KAF6174269.1"/>
    <property type="molecule type" value="Genomic_DNA"/>
</dbReference>
<evidence type="ECO:0000313" key="2">
    <source>
        <dbReference type="Proteomes" id="UP000541444"/>
    </source>
</evidence>
<sequence length="56" mass="6121">MLSCQTAANEHSVVEGSCSAIPKGLKTLNLSLSSFYNHNYSWAYNPCSYAFLADSQ</sequence>
<gene>
    <name evidence="1" type="ORF">GIB67_033801</name>
</gene>